<dbReference type="EMBL" id="JARQBN010000025">
    <property type="protein sequence ID" value="MDT2829029.1"/>
    <property type="molecule type" value="Genomic_DNA"/>
</dbReference>
<dbReference type="Pfam" id="PF01478">
    <property type="entry name" value="Peptidase_A24"/>
    <property type="match status" value="1"/>
</dbReference>
<feature type="domain" description="Prepilin type IV endopeptidase peptidase" evidence="2">
    <location>
        <begin position="21"/>
        <end position="116"/>
    </location>
</feature>
<reference evidence="3 4" key="1">
    <citation type="submission" date="2023-03" db="EMBL/GenBank/DDBJ databases">
        <authorList>
            <person name="Shen W."/>
            <person name="Cai J."/>
        </authorList>
    </citation>
    <scope>NUCLEOTIDE SEQUENCE [LARGE SCALE GENOMIC DNA]</scope>
    <source>
        <strain evidence="3 4">B101</strain>
    </source>
</reference>
<dbReference type="RefSeq" id="WP_376716755.1">
    <property type="nucleotide sequence ID" value="NZ_JARQBN010000025.1"/>
</dbReference>
<evidence type="ECO:0000313" key="4">
    <source>
        <dbReference type="Proteomes" id="UP001265301"/>
    </source>
</evidence>
<evidence type="ECO:0000256" key="1">
    <source>
        <dbReference type="SAM" id="Phobius"/>
    </source>
</evidence>
<feature type="transmembrane region" description="Helical" evidence="1">
    <location>
        <begin position="42"/>
        <end position="61"/>
    </location>
</feature>
<comment type="caution">
    <text evidence="3">The sequence shown here is derived from an EMBL/GenBank/DDBJ whole genome shotgun (WGS) entry which is preliminary data.</text>
</comment>
<proteinExistence type="predicted"/>
<accession>A0ABU3FUQ3</accession>
<keyword evidence="4" id="KW-1185">Reference proteome</keyword>
<dbReference type="Proteomes" id="UP001265301">
    <property type="component" value="Unassembled WGS sequence"/>
</dbReference>
<dbReference type="InterPro" id="IPR000045">
    <property type="entry name" value="Prepilin_IV_endopep_pep"/>
</dbReference>
<keyword evidence="1" id="KW-0812">Transmembrane</keyword>
<name>A0ABU3FUQ3_9ENTE</name>
<gene>
    <name evidence="3" type="ORF">P7H59_11315</name>
</gene>
<evidence type="ECO:0000313" key="3">
    <source>
        <dbReference type="EMBL" id="MDT2829029.1"/>
    </source>
</evidence>
<sequence>MLFVLFLAEVNGVQLWQLFWLLSTLVLAVIDWDHFIVEKKIFFFTSLILLGGGALLFSFHWKQPLMVCALYYCSQKILPNSLGLGDLWIITLWSLFLSGHELLQLLLIASATGLGFYGYQVLRQKIPERLPFVPFLFIGLFCILLDHR</sequence>
<organism evidence="3 4">
    <name type="scientific">Enterococcus viikkiensis</name>
    <dbReference type="NCBI Taxonomy" id="930854"/>
    <lineage>
        <taxon>Bacteria</taxon>
        <taxon>Bacillati</taxon>
        <taxon>Bacillota</taxon>
        <taxon>Bacilli</taxon>
        <taxon>Lactobacillales</taxon>
        <taxon>Enterococcaceae</taxon>
        <taxon>Enterococcus</taxon>
    </lineage>
</organism>
<feature type="transmembrane region" description="Helical" evidence="1">
    <location>
        <begin position="12"/>
        <end position="30"/>
    </location>
</feature>
<keyword evidence="1" id="KW-0472">Membrane</keyword>
<protein>
    <recommendedName>
        <fullName evidence="2">Prepilin type IV endopeptidase peptidase domain-containing protein</fullName>
    </recommendedName>
</protein>
<evidence type="ECO:0000259" key="2">
    <source>
        <dbReference type="Pfam" id="PF01478"/>
    </source>
</evidence>
<keyword evidence="1" id="KW-1133">Transmembrane helix</keyword>
<feature type="transmembrane region" description="Helical" evidence="1">
    <location>
        <begin position="129"/>
        <end position="147"/>
    </location>
</feature>